<evidence type="ECO:0000256" key="1">
    <source>
        <dbReference type="ARBA" id="ARBA00004651"/>
    </source>
</evidence>
<dbReference type="Proteomes" id="UP000658258">
    <property type="component" value="Unassembled WGS sequence"/>
</dbReference>
<dbReference type="PANTHER" id="PTHR33451">
    <property type="entry name" value="MALATE-2H(+)/NA(+)-LACTATE ANTIPORTER"/>
    <property type="match status" value="1"/>
</dbReference>
<feature type="transmembrane region" description="Helical" evidence="9">
    <location>
        <begin position="335"/>
        <end position="355"/>
    </location>
</feature>
<dbReference type="EMBL" id="BNAG01000002">
    <property type="protein sequence ID" value="GHE61458.1"/>
    <property type="molecule type" value="Genomic_DNA"/>
</dbReference>
<reference evidence="12" key="1">
    <citation type="journal article" date="2019" name="Int. J. Syst. Evol. Microbiol.">
        <title>The Global Catalogue of Microorganisms (GCM) 10K type strain sequencing project: providing services to taxonomists for standard genome sequencing and annotation.</title>
        <authorList>
            <consortium name="The Broad Institute Genomics Platform"/>
            <consortium name="The Broad Institute Genome Sequencing Center for Infectious Disease"/>
            <person name="Wu L."/>
            <person name="Ma J."/>
        </authorList>
    </citation>
    <scope>NUCLEOTIDE SEQUENCE [LARGE SCALE GENOMIC DNA]</scope>
    <source>
        <strain evidence="12">CGMCC 1.15111</strain>
    </source>
</reference>
<evidence type="ECO:0000256" key="5">
    <source>
        <dbReference type="ARBA" id="ARBA00022692"/>
    </source>
</evidence>
<feature type="domain" description="Na+/H+ antiporter NhaC-like C-terminal" evidence="10">
    <location>
        <begin position="165"/>
        <end position="472"/>
    </location>
</feature>
<evidence type="ECO:0000313" key="11">
    <source>
        <dbReference type="EMBL" id="GHE61458.1"/>
    </source>
</evidence>
<sequence>MSYQYQKPSLFQAFIPIIFLVAVLGVNVAIFGDSSLDGSNQIILILSAGVAALVALKLGMKWEAIQNGIVKSISSAMASIIILLLIGSLAGTWLLSGIVPAMIYYGLQILNPTFFLVAACIVCSIVSVATGSSWTTAATVGIALIGIGKALGLHEGMVAGAVLSGAYFGDKMSPLSDTTNLAPAMAGTDLFTHIRYMTYTTVPSIIIALILFLILGFTHGGNGDIGETEAILSAISSQFNINGWLFLVPLVVVILIVKKMPAIPAILIGALLGAVFALVFQPEMVKTVSGWEGSSVEMSFVGIMKSLYGEIAIVTGNATVDDLLKSGGMAGMLKTVWLILSAMIFGGVMEASGLLKRIAEAVISKVESTGSLVASTAVTTIFFNGTASDQYLAIVVPGRMYADIYRKKGLAPENLSRTLEDSGTVTSVLIPWNTCGAYHSKVLGVATGAYLWFAFFNIISPVMTIIYAYFNIKIRKIKPSETPA</sequence>
<keyword evidence="12" id="KW-1185">Reference proteome</keyword>
<keyword evidence="2" id="KW-0813">Transport</keyword>
<dbReference type="InterPro" id="IPR018461">
    <property type="entry name" value="Na/H_Antiport_NhaC-like_C"/>
</dbReference>
<feature type="transmembrane region" description="Helical" evidence="9">
    <location>
        <begin position="449"/>
        <end position="470"/>
    </location>
</feature>
<evidence type="ECO:0000256" key="4">
    <source>
        <dbReference type="ARBA" id="ARBA00022475"/>
    </source>
</evidence>
<keyword evidence="5 9" id="KW-0812">Transmembrane</keyword>
<dbReference type="InterPro" id="IPR052180">
    <property type="entry name" value="NhaC_Na-H+_Antiporter"/>
</dbReference>
<dbReference type="RefSeq" id="WP_189629664.1">
    <property type="nucleotide sequence ID" value="NZ_BNAG01000002.1"/>
</dbReference>
<feature type="transmembrane region" description="Helical" evidence="9">
    <location>
        <begin position="80"/>
        <end position="103"/>
    </location>
</feature>
<evidence type="ECO:0000256" key="8">
    <source>
        <dbReference type="ARBA" id="ARBA00038435"/>
    </source>
</evidence>
<keyword evidence="3" id="KW-0050">Antiport</keyword>
<accession>A0ABQ3I6B5</accession>
<dbReference type="Pfam" id="PF03553">
    <property type="entry name" value="Na_H_antiporter"/>
    <property type="match status" value="1"/>
</dbReference>
<feature type="transmembrane region" description="Helical" evidence="9">
    <location>
        <begin position="263"/>
        <end position="280"/>
    </location>
</feature>
<dbReference type="PANTHER" id="PTHR33451:SF3">
    <property type="entry name" value="MALATE-2H(+)_NA(+)-LACTATE ANTIPORTER"/>
    <property type="match status" value="1"/>
</dbReference>
<feature type="transmembrane region" description="Helical" evidence="9">
    <location>
        <begin position="239"/>
        <end position="257"/>
    </location>
</feature>
<evidence type="ECO:0000256" key="7">
    <source>
        <dbReference type="ARBA" id="ARBA00023136"/>
    </source>
</evidence>
<organism evidence="11 12">
    <name type="scientific">Roseivirga thermotolerans</name>
    <dbReference type="NCBI Taxonomy" id="1758176"/>
    <lineage>
        <taxon>Bacteria</taxon>
        <taxon>Pseudomonadati</taxon>
        <taxon>Bacteroidota</taxon>
        <taxon>Cytophagia</taxon>
        <taxon>Cytophagales</taxon>
        <taxon>Roseivirgaceae</taxon>
        <taxon>Roseivirga</taxon>
    </lineage>
</organism>
<gene>
    <name evidence="11" type="ORF">GCM10011340_15530</name>
</gene>
<evidence type="ECO:0000259" key="10">
    <source>
        <dbReference type="Pfam" id="PF03553"/>
    </source>
</evidence>
<protein>
    <submittedName>
        <fullName evidence="11">Sodium:proton antiporter</fullName>
    </submittedName>
</protein>
<proteinExistence type="inferred from homology"/>
<feature type="transmembrane region" description="Helical" evidence="9">
    <location>
        <begin position="196"/>
        <end position="218"/>
    </location>
</feature>
<dbReference type="NCBIfam" id="TIGR00931">
    <property type="entry name" value="antiport_nhaC"/>
    <property type="match status" value="1"/>
</dbReference>
<evidence type="ECO:0000256" key="3">
    <source>
        <dbReference type="ARBA" id="ARBA00022449"/>
    </source>
</evidence>
<evidence type="ECO:0000256" key="2">
    <source>
        <dbReference type="ARBA" id="ARBA00022448"/>
    </source>
</evidence>
<comment type="caution">
    <text evidence="11">The sequence shown here is derived from an EMBL/GenBank/DDBJ whole genome shotgun (WGS) entry which is preliminary data.</text>
</comment>
<keyword evidence="6 9" id="KW-1133">Transmembrane helix</keyword>
<feature type="transmembrane region" description="Helical" evidence="9">
    <location>
        <begin position="109"/>
        <end position="130"/>
    </location>
</feature>
<feature type="transmembrane region" description="Helical" evidence="9">
    <location>
        <begin position="42"/>
        <end position="59"/>
    </location>
</feature>
<evidence type="ECO:0000256" key="9">
    <source>
        <dbReference type="SAM" id="Phobius"/>
    </source>
</evidence>
<keyword evidence="7 9" id="KW-0472">Membrane</keyword>
<comment type="subcellular location">
    <subcellularLocation>
        <location evidence="1">Cell membrane</location>
        <topology evidence="1">Multi-pass membrane protein</topology>
    </subcellularLocation>
</comment>
<keyword evidence="4" id="KW-1003">Cell membrane</keyword>
<comment type="similarity">
    <text evidence="8">Belongs to the NhaC Na(+)/H(+) (TC 2.A.35) antiporter family.</text>
</comment>
<dbReference type="InterPro" id="IPR004770">
    <property type="entry name" value="Na/H_antiport_NhaC"/>
</dbReference>
<evidence type="ECO:0000313" key="12">
    <source>
        <dbReference type="Proteomes" id="UP000658258"/>
    </source>
</evidence>
<evidence type="ECO:0000256" key="6">
    <source>
        <dbReference type="ARBA" id="ARBA00022989"/>
    </source>
</evidence>
<feature type="transmembrane region" description="Helical" evidence="9">
    <location>
        <begin position="9"/>
        <end position="30"/>
    </location>
</feature>
<name>A0ABQ3I6B5_9BACT</name>